<feature type="compositionally biased region" description="Basic and acidic residues" evidence="1">
    <location>
        <begin position="84"/>
        <end position="101"/>
    </location>
</feature>
<feature type="domain" description="Anti-sigma K factor RskA C-terminal" evidence="3">
    <location>
        <begin position="113"/>
        <end position="235"/>
    </location>
</feature>
<keyword evidence="2" id="KW-1133">Transmembrane helix</keyword>
<gene>
    <name evidence="4" type="ORF">LAL4801_03930</name>
</gene>
<dbReference type="EMBL" id="CXST01000002">
    <property type="protein sequence ID" value="CTQ45478.1"/>
    <property type="molecule type" value="Genomic_DNA"/>
</dbReference>
<dbReference type="Pfam" id="PF10099">
    <property type="entry name" value="RskA_C"/>
    <property type="match status" value="1"/>
</dbReference>
<reference evidence="5" key="1">
    <citation type="submission" date="2015-07" db="EMBL/GenBank/DDBJ databases">
        <authorList>
            <person name="Rodrigo-Torres Lidia"/>
            <person name="Arahal R.David."/>
        </authorList>
    </citation>
    <scope>NUCLEOTIDE SEQUENCE [LARGE SCALE GENOMIC DNA]</scope>
    <source>
        <strain evidence="5">CECT 4801</strain>
    </source>
</reference>
<keyword evidence="5" id="KW-1185">Reference proteome</keyword>
<evidence type="ECO:0000256" key="1">
    <source>
        <dbReference type="SAM" id="MobiDB-lite"/>
    </source>
</evidence>
<evidence type="ECO:0000256" key="2">
    <source>
        <dbReference type="SAM" id="Phobius"/>
    </source>
</evidence>
<dbReference type="Proteomes" id="UP000048926">
    <property type="component" value="Unassembled WGS sequence"/>
</dbReference>
<feature type="compositionally biased region" description="Low complexity" evidence="1">
    <location>
        <begin position="223"/>
        <end position="239"/>
    </location>
</feature>
<evidence type="ECO:0000259" key="3">
    <source>
        <dbReference type="Pfam" id="PF10099"/>
    </source>
</evidence>
<dbReference type="InterPro" id="IPR051474">
    <property type="entry name" value="Anti-sigma-K/W_factor"/>
</dbReference>
<sequence length="245" mass="26693">MRTARRNLAELADEFVIGLCDPEEQREVEDRLMKEPELAVLVELARQRFAALDAATPREAVPESLWHRVERRLDAVEESMAAPETKDSRVEAPVDLKSEREKRSRPMMWTAAASLAASLVLAIALVWNLMTTVEPQVIAVLVNDAGQPVAMIEGAENNATQVTLLGQTDVPAGTILQLWTKPDPDGPPVSLGIFDEPKQTILQAAGLPVPKPDQLYEITFEQPGGSPTGLPTGPILGKGLAREPR</sequence>
<dbReference type="GO" id="GO:0016989">
    <property type="term" value="F:sigma factor antagonist activity"/>
    <property type="evidence" value="ECO:0007669"/>
    <property type="project" value="TreeGrafter"/>
</dbReference>
<dbReference type="InterPro" id="IPR018764">
    <property type="entry name" value="RskA_C"/>
</dbReference>
<dbReference type="AlphaFoldDB" id="A0A0M6Y738"/>
<keyword evidence="2" id="KW-0812">Transmembrane</keyword>
<dbReference type="RefSeq" id="WP_055658531.1">
    <property type="nucleotide sequence ID" value="NZ_CP045627.1"/>
</dbReference>
<name>A0A0M6Y738_9HYPH</name>
<dbReference type="GO" id="GO:0005886">
    <property type="term" value="C:plasma membrane"/>
    <property type="evidence" value="ECO:0007669"/>
    <property type="project" value="InterPro"/>
</dbReference>
<dbReference type="STRING" id="187304.B0E33_03700"/>
<feature type="region of interest" description="Disordered" evidence="1">
    <location>
        <begin position="78"/>
        <end position="101"/>
    </location>
</feature>
<dbReference type="PANTHER" id="PTHR37461:SF1">
    <property type="entry name" value="ANTI-SIGMA-K FACTOR RSKA"/>
    <property type="match status" value="1"/>
</dbReference>
<evidence type="ECO:0000313" key="4">
    <source>
        <dbReference type="EMBL" id="CTQ45478.1"/>
    </source>
</evidence>
<dbReference type="GO" id="GO:0006417">
    <property type="term" value="P:regulation of translation"/>
    <property type="evidence" value="ECO:0007669"/>
    <property type="project" value="TreeGrafter"/>
</dbReference>
<dbReference type="OrthoDB" id="9816387at2"/>
<feature type="region of interest" description="Disordered" evidence="1">
    <location>
        <begin position="221"/>
        <end position="245"/>
    </location>
</feature>
<organism evidence="4 5">
    <name type="scientific">Roseibium aggregatum</name>
    <dbReference type="NCBI Taxonomy" id="187304"/>
    <lineage>
        <taxon>Bacteria</taxon>
        <taxon>Pseudomonadati</taxon>
        <taxon>Pseudomonadota</taxon>
        <taxon>Alphaproteobacteria</taxon>
        <taxon>Hyphomicrobiales</taxon>
        <taxon>Stappiaceae</taxon>
        <taxon>Roseibium</taxon>
    </lineage>
</organism>
<protein>
    <submittedName>
        <fullName evidence="4">Putative anti-sigmaE protein</fullName>
    </submittedName>
</protein>
<evidence type="ECO:0000313" key="5">
    <source>
        <dbReference type="Proteomes" id="UP000048926"/>
    </source>
</evidence>
<feature type="transmembrane region" description="Helical" evidence="2">
    <location>
        <begin position="107"/>
        <end position="130"/>
    </location>
</feature>
<keyword evidence="2" id="KW-0472">Membrane</keyword>
<accession>A0A0M6Y738</accession>
<dbReference type="PANTHER" id="PTHR37461">
    <property type="entry name" value="ANTI-SIGMA-K FACTOR RSKA"/>
    <property type="match status" value="1"/>
</dbReference>
<proteinExistence type="predicted"/>